<proteinExistence type="predicted"/>
<organism evidence="1 2">
    <name type="scientific">Marasmius crinis-equi</name>
    <dbReference type="NCBI Taxonomy" id="585013"/>
    <lineage>
        <taxon>Eukaryota</taxon>
        <taxon>Fungi</taxon>
        <taxon>Dikarya</taxon>
        <taxon>Basidiomycota</taxon>
        <taxon>Agaricomycotina</taxon>
        <taxon>Agaricomycetes</taxon>
        <taxon>Agaricomycetidae</taxon>
        <taxon>Agaricales</taxon>
        <taxon>Marasmiineae</taxon>
        <taxon>Marasmiaceae</taxon>
        <taxon>Marasmius</taxon>
    </lineage>
</organism>
<sequence length="66" mass="7348">MATNGTKGSNRSLKAGIYAPIPTFFLENEDLGKNPRSIDEPMLTLDQILSRSLLILSESRKLESRL</sequence>
<gene>
    <name evidence="1" type="ORF">V5O48_000483</name>
</gene>
<accession>A0ABR3G1L0</accession>
<comment type="caution">
    <text evidence="1">The sequence shown here is derived from an EMBL/GenBank/DDBJ whole genome shotgun (WGS) entry which is preliminary data.</text>
</comment>
<dbReference type="Proteomes" id="UP001465976">
    <property type="component" value="Unassembled WGS sequence"/>
</dbReference>
<keyword evidence="2" id="KW-1185">Reference proteome</keyword>
<name>A0ABR3G1L0_9AGAR</name>
<evidence type="ECO:0000313" key="1">
    <source>
        <dbReference type="EMBL" id="KAL0581554.1"/>
    </source>
</evidence>
<dbReference type="EMBL" id="JBAHYK010000008">
    <property type="protein sequence ID" value="KAL0581554.1"/>
    <property type="molecule type" value="Genomic_DNA"/>
</dbReference>
<reference evidence="1 2" key="1">
    <citation type="submission" date="2024-02" db="EMBL/GenBank/DDBJ databases">
        <title>A draft genome for the cacao thread blight pathogen Marasmius crinis-equi.</title>
        <authorList>
            <person name="Cohen S.P."/>
            <person name="Baruah I.K."/>
            <person name="Amoako-Attah I."/>
            <person name="Bukari Y."/>
            <person name="Meinhardt L.W."/>
            <person name="Bailey B.A."/>
        </authorList>
    </citation>
    <scope>NUCLEOTIDE SEQUENCE [LARGE SCALE GENOMIC DNA]</scope>
    <source>
        <strain evidence="1 2">GH-76</strain>
    </source>
</reference>
<protein>
    <submittedName>
        <fullName evidence="1">Uncharacterized protein</fullName>
    </submittedName>
</protein>
<evidence type="ECO:0000313" key="2">
    <source>
        <dbReference type="Proteomes" id="UP001465976"/>
    </source>
</evidence>